<dbReference type="AlphaFoldDB" id="A0A1N7KFS0"/>
<evidence type="ECO:0000313" key="2">
    <source>
        <dbReference type="Proteomes" id="UP000186026"/>
    </source>
</evidence>
<dbReference type="EMBL" id="FTOP01000002">
    <property type="protein sequence ID" value="SIS60432.1"/>
    <property type="molecule type" value="Genomic_DNA"/>
</dbReference>
<proteinExistence type="predicted"/>
<sequence length="151" mass="17330">MWDDFDDNDFDEDDMAEFQRRKEELNSHPLKLKGMEIFDLTHALVGSLDEARKELYGGLMLESAGLLPAKFSGAHGVDDYIIKMENAVIMKVHAKSLQSMTYQLALEGTHAEEHLQLLRDAIGEFKELFREWVKGFDGAERYDDGWGLFLD</sequence>
<reference evidence="2" key="1">
    <citation type="submission" date="2017-01" db="EMBL/GenBank/DDBJ databases">
        <authorList>
            <person name="Varghese N."/>
            <person name="Submissions S."/>
        </authorList>
    </citation>
    <scope>NUCLEOTIDE SEQUENCE [LARGE SCALE GENOMIC DNA]</scope>
    <source>
        <strain evidence="2">DSM 46698</strain>
    </source>
</reference>
<dbReference type="STRING" id="529505.SAMN05421761_10244"/>
<name>A0A1N7KFS0_9BACT</name>
<gene>
    <name evidence="1" type="ORF">SAMN05421761_10244</name>
</gene>
<accession>A0A1N7KFS0</accession>
<dbReference type="Proteomes" id="UP000186026">
    <property type="component" value="Unassembled WGS sequence"/>
</dbReference>
<organism evidence="1 2">
    <name type="scientific">Belliella pelovolcani</name>
    <dbReference type="NCBI Taxonomy" id="529505"/>
    <lineage>
        <taxon>Bacteria</taxon>
        <taxon>Pseudomonadati</taxon>
        <taxon>Bacteroidota</taxon>
        <taxon>Cytophagia</taxon>
        <taxon>Cytophagales</taxon>
        <taxon>Cyclobacteriaceae</taxon>
        <taxon>Belliella</taxon>
    </lineage>
</organism>
<evidence type="ECO:0000313" key="1">
    <source>
        <dbReference type="EMBL" id="SIS60432.1"/>
    </source>
</evidence>
<protein>
    <submittedName>
        <fullName evidence="1">Uncharacterized protein</fullName>
    </submittedName>
</protein>
<keyword evidence="2" id="KW-1185">Reference proteome</keyword>
<dbReference type="OrthoDB" id="893100at2"/>
<dbReference type="RefSeq" id="WP_076498258.1">
    <property type="nucleotide sequence ID" value="NZ_FTOP01000002.1"/>
</dbReference>